<name>A0A6U2IAE6_HEMAN</name>
<feature type="region of interest" description="Disordered" evidence="2">
    <location>
        <begin position="68"/>
        <end position="87"/>
    </location>
</feature>
<dbReference type="Pfam" id="PF14469">
    <property type="entry name" value="AKAP28"/>
    <property type="match status" value="1"/>
</dbReference>
<feature type="region of interest" description="Disordered" evidence="2">
    <location>
        <begin position="1"/>
        <end position="22"/>
    </location>
</feature>
<organism evidence="4">
    <name type="scientific">Hemiselmis andersenii</name>
    <name type="common">Cryptophyte alga</name>
    <dbReference type="NCBI Taxonomy" id="464988"/>
    <lineage>
        <taxon>Eukaryota</taxon>
        <taxon>Cryptophyceae</taxon>
        <taxon>Cryptomonadales</taxon>
        <taxon>Hemiselmidaceae</taxon>
        <taxon>Hemiselmis</taxon>
    </lineage>
</organism>
<feature type="coiled-coil region" evidence="1">
    <location>
        <begin position="130"/>
        <end position="157"/>
    </location>
</feature>
<dbReference type="AlphaFoldDB" id="A0A6U2IAE6"/>
<proteinExistence type="predicted"/>
<dbReference type="EMBL" id="HBFX01029976">
    <property type="protein sequence ID" value="CAD8966557.1"/>
    <property type="molecule type" value="Transcribed_RNA"/>
</dbReference>
<keyword evidence="1" id="KW-0175">Coiled coil</keyword>
<evidence type="ECO:0000313" key="3">
    <source>
        <dbReference type="EMBL" id="CAD8746558.1"/>
    </source>
</evidence>
<dbReference type="Pfam" id="PF00612">
    <property type="entry name" value="IQ"/>
    <property type="match status" value="2"/>
</dbReference>
<dbReference type="PROSITE" id="PS50096">
    <property type="entry name" value="IQ"/>
    <property type="match status" value="2"/>
</dbReference>
<dbReference type="EMBL" id="HBFK01021087">
    <property type="protein sequence ID" value="CAD8746558.1"/>
    <property type="molecule type" value="Transcribed_RNA"/>
</dbReference>
<sequence length="339" mass="38011">MGDELTEPGGGGGEEGTDTLSTLTAQEEKAAVKIQAMARGRQTRHILSNNSLKGARTIFAERQAMRDRQMDASQLARTNKPGEQDGRVAQADREVMEAAEKYKKKTDMDEERAAVQMQSLYRGFRDRKQVRAVRENAEETARNRSEYEQLNNAKKAEQVLASQSQFHGYSTAKQNYMGVSRRAEAAAPGQSRASKAPAAPVSKKTTTPTLVDKKAIMDDRQKEACSVVEGITNNWASSYARAVELQAGAEVTRELKFVALFSKPSKEETIAWPIVRVFFTVPDDFNTNLLPRVTYQIEAEKMIYDVTTDFGRCFKESWLDRVVMDKRAIRADMALLHKK</sequence>
<dbReference type="InterPro" id="IPR000048">
    <property type="entry name" value="IQ_motif_EF-hand-BS"/>
</dbReference>
<feature type="region of interest" description="Disordered" evidence="2">
    <location>
        <begin position="181"/>
        <end position="207"/>
    </location>
</feature>
<dbReference type="SMART" id="SM00015">
    <property type="entry name" value="IQ"/>
    <property type="match status" value="2"/>
</dbReference>
<gene>
    <name evidence="4" type="ORF">HAND00432_LOCUS18045</name>
    <name evidence="3" type="ORF">HAND1043_LOCUS13055</name>
</gene>
<evidence type="ECO:0000313" key="4">
    <source>
        <dbReference type="EMBL" id="CAD8966557.1"/>
    </source>
</evidence>
<evidence type="ECO:0000256" key="1">
    <source>
        <dbReference type="SAM" id="Coils"/>
    </source>
</evidence>
<dbReference type="InterPro" id="IPR025663">
    <property type="entry name" value="AKAP_28"/>
</dbReference>
<reference evidence="4" key="1">
    <citation type="submission" date="2021-01" db="EMBL/GenBank/DDBJ databases">
        <authorList>
            <person name="Corre E."/>
            <person name="Pelletier E."/>
            <person name="Niang G."/>
            <person name="Scheremetjew M."/>
            <person name="Finn R."/>
            <person name="Kale V."/>
            <person name="Holt S."/>
            <person name="Cochrane G."/>
            <person name="Meng A."/>
            <person name="Brown T."/>
            <person name="Cohen L."/>
        </authorList>
    </citation>
    <scope>NUCLEOTIDE SEQUENCE</scope>
    <source>
        <strain evidence="3">CCMP441</strain>
        <strain evidence="4">CCMP644</strain>
    </source>
</reference>
<evidence type="ECO:0000256" key="2">
    <source>
        <dbReference type="SAM" id="MobiDB-lite"/>
    </source>
</evidence>
<protein>
    <submittedName>
        <fullName evidence="4">Uncharacterized protein</fullName>
    </submittedName>
</protein>
<accession>A0A6U2IAE6</accession>
<feature type="compositionally biased region" description="Low complexity" evidence="2">
    <location>
        <begin position="191"/>
        <end position="207"/>
    </location>
</feature>